<name>A0A3P7LMN4_STRVU</name>
<dbReference type="GO" id="GO:0005524">
    <property type="term" value="F:ATP binding"/>
    <property type="evidence" value="ECO:0007669"/>
    <property type="project" value="UniProtKB-UniRule"/>
</dbReference>
<gene>
    <name evidence="5" type="ORF">SVUK_LOCUS15466</name>
</gene>
<dbReference type="SUPFAM" id="SSF56112">
    <property type="entry name" value="Protein kinase-like (PK-like)"/>
    <property type="match status" value="2"/>
</dbReference>
<dbReference type="Gene3D" id="3.30.200.20">
    <property type="entry name" value="Phosphorylase Kinase, domain 1"/>
    <property type="match status" value="2"/>
</dbReference>
<reference evidence="5 6" key="1">
    <citation type="submission" date="2018-11" db="EMBL/GenBank/DDBJ databases">
        <authorList>
            <consortium name="Pathogen Informatics"/>
        </authorList>
    </citation>
    <scope>NUCLEOTIDE SEQUENCE [LARGE SCALE GENOMIC DNA]</scope>
</reference>
<evidence type="ECO:0000313" key="5">
    <source>
        <dbReference type="EMBL" id="VDM80468.1"/>
    </source>
</evidence>
<evidence type="ECO:0000256" key="2">
    <source>
        <dbReference type="ARBA" id="ARBA00022840"/>
    </source>
</evidence>
<dbReference type="OrthoDB" id="5829378at2759"/>
<organism evidence="5 6">
    <name type="scientific">Strongylus vulgaris</name>
    <name type="common">Blood worm</name>
    <dbReference type="NCBI Taxonomy" id="40348"/>
    <lineage>
        <taxon>Eukaryota</taxon>
        <taxon>Metazoa</taxon>
        <taxon>Ecdysozoa</taxon>
        <taxon>Nematoda</taxon>
        <taxon>Chromadorea</taxon>
        <taxon>Rhabditida</taxon>
        <taxon>Rhabditina</taxon>
        <taxon>Rhabditomorpha</taxon>
        <taxon>Strongyloidea</taxon>
        <taxon>Strongylidae</taxon>
        <taxon>Strongylus</taxon>
    </lineage>
</organism>
<feature type="binding site" evidence="3">
    <location>
        <position position="277"/>
    </location>
    <ligand>
        <name>ATP</name>
        <dbReference type="ChEBI" id="CHEBI:30616"/>
    </ligand>
</feature>
<dbReference type="PANTHER" id="PTHR24418">
    <property type="entry name" value="TYROSINE-PROTEIN KINASE"/>
    <property type="match status" value="1"/>
</dbReference>
<protein>
    <recommendedName>
        <fullName evidence="4">Protein kinase domain-containing protein</fullName>
    </recommendedName>
</protein>
<dbReference type="Proteomes" id="UP000270094">
    <property type="component" value="Unassembled WGS sequence"/>
</dbReference>
<keyword evidence="2 3" id="KW-0067">ATP-binding</keyword>
<dbReference type="EMBL" id="UYYB01108736">
    <property type="protein sequence ID" value="VDM80468.1"/>
    <property type="molecule type" value="Genomic_DNA"/>
</dbReference>
<sequence length="308" mass="34452">MNELDGIPKAYSYLFSTKDRATLEPLLPSFQNHGLEVSHYAETVIPNPTMSNPLSSAVKYSDYGEVYLSTLPEINRNQLVFVEKIGQGEFGEVHRCLLESRQVAVKRLHSTSQEEENAFLREIRVLGNLKHPNVVEVIGVSTIDKPMICIMEYMAGGDLKSYISKMEDVDTLYCISVATQLAAGLSYLESCNFVHSTLYCISVATQLAAGLSYLESCNFVHSNPLSSAVKYSDYGEVYLSTLPEINRNQLVFVEKIGQGEFGEVHRCLLESRQVAVKRLHSTSQEEENAFLREIRVLGNTIFAMAKSE</sequence>
<dbReference type="InterPro" id="IPR001245">
    <property type="entry name" value="Ser-Thr/Tyr_kinase_cat_dom"/>
</dbReference>
<dbReference type="GO" id="GO:0004672">
    <property type="term" value="F:protein kinase activity"/>
    <property type="evidence" value="ECO:0007669"/>
    <property type="project" value="InterPro"/>
</dbReference>
<dbReference type="Pfam" id="PF07714">
    <property type="entry name" value="PK_Tyr_Ser-Thr"/>
    <property type="match status" value="2"/>
</dbReference>
<proteinExistence type="predicted"/>
<dbReference type="PROSITE" id="PS50011">
    <property type="entry name" value="PROTEIN_KINASE_DOM"/>
    <property type="match status" value="1"/>
</dbReference>
<feature type="binding site" evidence="3">
    <location>
        <position position="106"/>
    </location>
    <ligand>
        <name>ATP</name>
        <dbReference type="ChEBI" id="CHEBI:30616"/>
    </ligand>
</feature>
<dbReference type="InterPro" id="IPR011009">
    <property type="entry name" value="Kinase-like_dom_sf"/>
</dbReference>
<dbReference type="PROSITE" id="PS00107">
    <property type="entry name" value="PROTEIN_KINASE_ATP"/>
    <property type="match status" value="2"/>
</dbReference>
<evidence type="ECO:0000259" key="4">
    <source>
        <dbReference type="PROSITE" id="PS50011"/>
    </source>
</evidence>
<accession>A0A3P7LMN4</accession>
<dbReference type="AlphaFoldDB" id="A0A3P7LMN4"/>
<evidence type="ECO:0000256" key="1">
    <source>
        <dbReference type="ARBA" id="ARBA00022741"/>
    </source>
</evidence>
<dbReference type="InterPro" id="IPR017441">
    <property type="entry name" value="Protein_kinase_ATP_BS"/>
</dbReference>
<evidence type="ECO:0000256" key="3">
    <source>
        <dbReference type="PROSITE-ProRule" id="PRU10141"/>
    </source>
</evidence>
<feature type="domain" description="Protein kinase" evidence="4">
    <location>
        <begin position="79"/>
        <end position="308"/>
    </location>
</feature>
<dbReference type="Gene3D" id="1.10.510.10">
    <property type="entry name" value="Transferase(Phosphotransferase) domain 1"/>
    <property type="match status" value="1"/>
</dbReference>
<dbReference type="InterPro" id="IPR050198">
    <property type="entry name" value="Non-receptor_tyrosine_kinases"/>
</dbReference>
<evidence type="ECO:0000313" key="6">
    <source>
        <dbReference type="Proteomes" id="UP000270094"/>
    </source>
</evidence>
<dbReference type="FunFam" id="3.30.200.20:FF:000908">
    <property type="entry name" value="CBN-DDR-2 protein"/>
    <property type="match status" value="1"/>
</dbReference>
<keyword evidence="1 3" id="KW-0547">Nucleotide-binding</keyword>
<dbReference type="InterPro" id="IPR000719">
    <property type="entry name" value="Prot_kinase_dom"/>
</dbReference>
<keyword evidence="6" id="KW-1185">Reference proteome</keyword>